<name>A0A1J4JZM5_9EUKA</name>
<gene>
    <name evidence="2" type="ORF">TRFO_28653</name>
</gene>
<evidence type="ECO:0000313" key="3">
    <source>
        <dbReference type="Proteomes" id="UP000179807"/>
    </source>
</evidence>
<dbReference type="RefSeq" id="XP_068357080.1">
    <property type="nucleotide sequence ID" value="XM_068506305.1"/>
</dbReference>
<feature type="chain" id="PRO_5013153702" description="CUB-like domain-containing protein" evidence="1">
    <location>
        <begin position="16"/>
        <end position="277"/>
    </location>
</feature>
<proteinExistence type="predicted"/>
<dbReference type="Proteomes" id="UP000179807">
    <property type="component" value="Unassembled WGS sequence"/>
</dbReference>
<sequence length="277" mass="30245">MFFSLFLFCKLSSQASYLICQNGLASCTAADVGITDSSAIGETKQLGADEKIETIVSTVDFTNFEKVYILFGDSPTSLQLPFVGTNEKTIIFYSNKADGPTEITLNYPSSSTTKSAETYYRFGIDLKNIQLSTPSEIHIYSLTITDAASKLVNPEKITLDILKDGGSFYSAYKGATIKEFTYTITSLAESLDKDISIKIGKKLTVDSSEIIEANIEKVTIVGNSQNSASNKLLIANDGEVLPKFTEFKFAQIDSIDVVFDGDSWPSDILCLSHDDPL</sequence>
<keyword evidence="1" id="KW-0732">Signal</keyword>
<dbReference type="GeneID" id="94841009"/>
<dbReference type="AlphaFoldDB" id="A0A1J4JZM5"/>
<evidence type="ECO:0008006" key="4">
    <source>
        <dbReference type="Google" id="ProtNLM"/>
    </source>
</evidence>
<protein>
    <recommendedName>
        <fullName evidence="4">CUB-like domain-containing protein</fullName>
    </recommendedName>
</protein>
<reference evidence="2" key="1">
    <citation type="submission" date="2016-10" db="EMBL/GenBank/DDBJ databases">
        <authorList>
            <person name="Benchimol M."/>
            <person name="Almeida L.G."/>
            <person name="Vasconcelos A.T."/>
            <person name="Perreira-Neves A."/>
            <person name="Rosa I.A."/>
            <person name="Tasca T."/>
            <person name="Bogo M.R."/>
            <person name="de Souza W."/>
        </authorList>
    </citation>
    <scope>NUCLEOTIDE SEQUENCE [LARGE SCALE GENOMIC DNA]</scope>
    <source>
        <strain evidence="2">K</strain>
    </source>
</reference>
<evidence type="ECO:0000256" key="1">
    <source>
        <dbReference type="SAM" id="SignalP"/>
    </source>
</evidence>
<organism evidence="2 3">
    <name type="scientific">Tritrichomonas foetus</name>
    <dbReference type="NCBI Taxonomy" id="1144522"/>
    <lineage>
        <taxon>Eukaryota</taxon>
        <taxon>Metamonada</taxon>
        <taxon>Parabasalia</taxon>
        <taxon>Tritrichomonadida</taxon>
        <taxon>Tritrichomonadidae</taxon>
        <taxon>Tritrichomonas</taxon>
    </lineage>
</organism>
<dbReference type="VEuPathDB" id="TrichDB:TRFO_28653"/>
<feature type="signal peptide" evidence="1">
    <location>
        <begin position="1"/>
        <end position="15"/>
    </location>
</feature>
<evidence type="ECO:0000313" key="2">
    <source>
        <dbReference type="EMBL" id="OHT03944.1"/>
    </source>
</evidence>
<dbReference type="EMBL" id="MLAK01000811">
    <property type="protein sequence ID" value="OHT03944.1"/>
    <property type="molecule type" value="Genomic_DNA"/>
</dbReference>
<comment type="caution">
    <text evidence="2">The sequence shown here is derived from an EMBL/GenBank/DDBJ whole genome shotgun (WGS) entry which is preliminary data.</text>
</comment>
<keyword evidence="3" id="KW-1185">Reference proteome</keyword>
<accession>A0A1J4JZM5</accession>